<evidence type="ECO:0000313" key="3">
    <source>
        <dbReference type="Proteomes" id="UP000028123"/>
    </source>
</evidence>
<keyword evidence="1" id="KW-0812">Transmembrane</keyword>
<dbReference type="EMBL" id="JNVM01000015">
    <property type="protein sequence ID" value="KEQ24625.1"/>
    <property type="molecule type" value="Genomic_DNA"/>
</dbReference>
<feature type="transmembrane region" description="Helical" evidence="1">
    <location>
        <begin position="20"/>
        <end position="35"/>
    </location>
</feature>
<dbReference type="Proteomes" id="UP000028123">
    <property type="component" value="Unassembled WGS sequence"/>
</dbReference>
<gene>
    <name evidence="2" type="ORF">ET33_07730</name>
</gene>
<keyword evidence="1" id="KW-1133">Transmembrane helix</keyword>
<sequence length="63" mass="7521">MAIGWFEWKTLKTRSRREKAVFFLLLGCVLVYNVMNEVYKNFPRPEIVVYALFGWVDSLFSLK</sequence>
<proteinExistence type="predicted"/>
<organism evidence="2 3">
    <name type="scientific">Paenibacillus tyrfis</name>
    <dbReference type="NCBI Taxonomy" id="1501230"/>
    <lineage>
        <taxon>Bacteria</taxon>
        <taxon>Bacillati</taxon>
        <taxon>Bacillota</taxon>
        <taxon>Bacilli</taxon>
        <taxon>Bacillales</taxon>
        <taxon>Paenibacillaceae</taxon>
        <taxon>Paenibacillus</taxon>
    </lineage>
</organism>
<protein>
    <submittedName>
        <fullName evidence="2">Uncharacterized protein</fullName>
    </submittedName>
</protein>
<accession>A0A081P1Q2</accession>
<reference evidence="2 3" key="1">
    <citation type="submission" date="2014-06" db="EMBL/GenBank/DDBJ databases">
        <title>Draft genome sequence of Paenibacillus sp. MSt1.</title>
        <authorList>
            <person name="Aw Y.K."/>
            <person name="Ong K.S."/>
            <person name="Gan H.M."/>
            <person name="Lee S.M."/>
        </authorList>
    </citation>
    <scope>NUCLEOTIDE SEQUENCE [LARGE SCALE GENOMIC DNA]</scope>
    <source>
        <strain evidence="2 3">MSt1</strain>
    </source>
</reference>
<keyword evidence="1" id="KW-0472">Membrane</keyword>
<comment type="caution">
    <text evidence="2">The sequence shown here is derived from an EMBL/GenBank/DDBJ whole genome shotgun (WGS) entry which is preliminary data.</text>
</comment>
<dbReference type="AlphaFoldDB" id="A0A081P1Q2"/>
<name>A0A081P1Q2_9BACL</name>
<evidence type="ECO:0000313" key="2">
    <source>
        <dbReference type="EMBL" id="KEQ24625.1"/>
    </source>
</evidence>
<evidence type="ECO:0000256" key="1">
    <source>
        <dbReference type="SAM" id="Phobius"/>
    </source>
</evidence>
<keyword evidence="3" id="KW-1185">Reference proteome</keyword>